<organism evidence="2 3">
    <name type="scientific">Pseudoxanthomonas broegbernensis</name>
    <dbReference type="NCBI Taxonomy" id="83619"/>
    <lineage>
        <taxon>Bacteria</taxon>
        <taxon>Pseudomonadati</taxon>
        <taxon>Pseudomonadota</taxon>
        <taxon>Gammaproteobacteria</taxon>
        <taxon>Lysobacterales</taxon>
        <taxon>Lysobacteraceae</taxon>
        <taxon>Pseudoxanthomonas</taxon>
    </lineage>
</organism>
<evidence type="ECO:0000313" key="2">
    <source>
        <dbReference type="EMBL" id="KAF1687638.1"/>
    </source>
</evidence>
<accession>A0A7V8GPA7</accession>
<dbReference type="RefSeq" id="WP_162309967.1">
    <property type="nucleotide sequence ID" value="NZ_JACHGU010000002.1"/>
</dbReference>
<evidence type="ECO:0000313" key="3">
    <source>
        <dbReference type="Proteomes" id="UP000462066"/>
    </source>
</evidence>
<protein>
    <submittedName>
        <fullName evidence="2">Uncharacterized protein</fullName>
    </submittedName>
</protein>
<dbReference type="EMBL" id="MWIP01000002">
    <property type="protein sequence ID" value="KAF1687638.1"/>
    <property type="molecule type" value="Genomic_DNA"/>
</dbReference>
<reference evidence="2 3" key="1">
    <citation type="submission" date="2017-10" db="EMBL/GenBank/DDBJ databases">
        <title>Whole genome sequencing of Pseudoxanthomonas broegbernensis DSM 12573(T).</title>
        <authorList>
            <person name="Kumar S."/>
            <person name="Bansal K."/>
            <person name="Kaur A."/>
            <person name="Patil P."/>
            <person name="Sharma S."/>
            <person name="Patil P.B."/>
        </authorList>
    </citation>
    <scope>NUCLEOTIDE SEQUENCE [LARGE SCALE GENOMIC DNA]</scope>
    <source>
        <strain evidence="2 3">DSM 12573</strain>
    </source>
</reference>
<gene>
    <name evidence="2" type="ORF">B1992_02985</name>
</gene>
<feature type="region of interest" description="Disordered" evidence="1">
    <location>
        <begin position="31"/>
        <end position="56"/>
    </location>
</feature>
<proteinExistence type="predicted"/>
<keyword evidence="3" id="KW-1185">Reference proteome</keyword>
<dbReference type="Proteomes" id="UP000462066">
    <property type="component" value="Unassembled WGS sequence"/>
</dbReference>
<comment type="caution">
    <text evidence="2">The sequence shown here is derived from an EMBL/GenBank/DDBJ whole genome shotgun (WGS) entry which is preliminary data.</text>
</comment>
<dbReference type="AlphaFoldDB" id="A0A7V8GPA7"/>
<name>A0A7V8GPA7_9GAMM</name>
<evidence type="ECO:0000256" key="1">
    <source>
        <dbReference type="SAM" id="MobiDB-lite"/>
    </source>
</evidence>
<sequence length="81" mass="8892">MKRISYAGRLGWAAMGVTMALSAMRWLPEQDPRPADYGPAGSAVEHAQGEPGDAVKRPMRRVRASSSMPYFSFARALRPRG</sequence>